<proteinExistence type="predicted"/>
<protein>
    <submittedName>
        <fullName evidence="1">Uncharacterized protein</fullName>
    </submittedName>
</protein>
<evidence type="ECO:0000313" key="1">
    <source>
        <dbReference type="EMBL" id="MEP0817756.1"/>
    </source>
</evidence>
<name>A0ABV0J7J3_9CYAN</name>
<organism evidence="1 2">
    <name type="scientific">Trichocoleus desertorum GB2-A4</name>
    <dbReference type="NCBI Taxonomy" id="2933944"/>
    <lineage>
        <taxon>Bacteria</taxon>
        <taxon>Bacillati</taxon>
        <taxon>Cyanobacteriota</taxon>
        <taxon>Cyanophyceae</taxon>
        <taxon>Leptolyngbyales</taxon>
        <taxon>Trichocoleusaceae</taxon>
        <taxon>Trichocoleus</taxon>
    </lineage>
</organism>
<dbReference type="EMBL" id="JAMPKM010000006">
    <property type="protein sequence ID" value="MEP0817756.1"/>
    <property type="molecule type" value="Genomic_DNA"/>
</dbReference>
<evidence type="ECO:0000313" key="2">
    <source>
        <dbReference type="Proteomes" id="UP001464891"/>
    </source>
</evidence>
<dbReference type="RefSeq" id="WP_190434471.1">
    <property type="nucleotide sequence ID" value="NZ_JAMPKM010000006.1"/>
</dbReference>
<accession>A0ABV0J7J3</accession>
<dbReference type="Proteomes" id="UP001464891">
    <property type="component" value="Unassembled WGS sequence"/>
</dbReference>
<gene>
    <name evidence="1" type="ORF">NC998_11695</name>
</gene>
<reference evidence="1 2" key="1">
    <citation type="submission" date="2022-04" db="EMBL/GenBank/DDBJ databases">
        <title>Positive selection, recombination, and allopatry shape intraspecific diversity of widespread and dominant cyanobacteria.</title>
        <authorList>
            <person name="Wei J."/>
            <person name="Shu W."/>
            <person name="Hu C."/>
        </authorList>
    </citation>
    <scope>NUCLEOTIDE SEQUENCE [LARGE SCALE GENOMIC DNA]</scope>
    <source>
        <strain evidence="1 2">GB2-A4</strain>
    </source>
</reference>
<comment type="caution">
    <text evidence="1">The sequence shown here is derived from an EMBL/GenBank/DDBJ whole genome shotgun (WGS) entry which is preliminary data.</text>
</comment>
<keyword evidence="2" id="KW-1185">Reference proteome</keyword>
<sequence length="444" mass="51626">MLIQEPAVERYHPEPHFQHFTKGIEQAQETIYEFLIHTVKQCSPEVALTEFESLFVHSVNMTSSEVNQALYQIIVANDEQEFRNTLKRSCYILINNWNTSKKYQIIQQLVGLFPKIKFNRKTASLILTRLNSWLEKFVGSSDYQELELFVSACTFQPERPWSHRYTSYLLVSQFVNTTNSVEQRETARVLSKQLKEQYKRDLALYVARSQSNVVQTVPLKNPTLLGDEVLLLIKRLVAKKCVFSYTNLANIFLKQTQELTYCQFKDSLKKYLIYSMSNQDLAESVKKSLFGSLESLYEIHDERDLDDALLLRTCNRVIECLTTENRKEPSSLFALFVMQKSPITLVILLLKLILISKNSRTHLESCIADLIRHYENLQEADCQWVIHFLEIFSVIFTVYAEDVEYNLVKVDPENVNGYQKQNLAAYQVFSQFRGNVEIPAQLSG</sequence>